<gene>
    <name evidence="1" type="ORF">F4554_003783</name>
</gene>
<name>A0A852ZG53_9ACTN</name>
<sequence length="71" mass="8141">MPNFIEEYETAAGWKLTAQERQALTPYTVAVMVFFPAGAWLDKDPAGWLRRMQPFLRFSDWLLAHPQALSG</sequence>
<comment type="caution">
    <text evidence="1">The sequence shown here is derived from an EMBL/GenBank/DDBJ whole genome shotgun (WGS) entry which is preliminary data.</text>
</comment>
<proteinExistence type="predicted"/>
<dbReference type="EMBL" id="JACBZH010000001">
    <property type="protein sequence ID" value="NYH91145.1"/>
    <property type="molecule type" value="Genomic_DNA"/>
</dbReference>
<dbReference type="RefSeq" id="WP_179788769.1">
    <property type="nucleotide sequence ID" value="NZ_BAAARR010000035.1"/>
</dbReference>
<protein>
    <submittedName>
        <fullName evidence="1">Uncharacterized protein</fullName>
    </submittedName>
</protein>
<keyword evidence="2" id="KW-1185">Reference proteome</keyword>
<accession>A0A852ZG53</accession>
<evidence type="ECO:0000313" key="1">
    <source>
        <dbReference type="EMBL" id="NYH91145.1"/>
    </source>
</evidence>
<dbReference type="AlphaFoldDB" id="A0A852ZG53"/>
<dbReference type="Proteomes" id="UP000579605">
    <property type="component" value="Unassembled WGS sequence"/>
</dbReference>
<evidence type="ECO:0000313" key="2">
    <source>
        <dbReference type="Proteomes" id="UP000579605"/>
    </source>
</evidence>
<reference evidence="1 2" key="1">
    <citation type="submission" date="2020-07" db="EMBL/GenBank/DDBJ databases">
        <title>Sequencing the genomes of 1000 actinobacteria strains.</title>
        <authorList>
            <person name="Klenk H.-P."/>
        </authorList>
    </citation>
    <scope>NUCLEOTIDE SEQUENCE [LARGE SCALE GENOMIC DNA]</scope>
    <source>
        <strain evidence="1 2">DSM 18448</strain>
    </source>
</reference>
<organism evidence="1 2">
    <name type="scientific">Actinopolymorpha rutila</name>
    <dbReference type="NCBI Taxonomy" id="446787"/>
    <lineage>
        <taxon>Bacteria</taxon>
        <taxon>Bacillati</taxon>
        <taxon>Actinomycetota</taxon>
        <taxon>Actinomycetes</taxon>
        <taxon>Propionibacteriales</taxon>
        <taxon>Actinopolymorphaceae</taxon>
        <taxon>Actinopolymorpha</taxon>
    </lineage>
</organism>